<feature type="signal peptide" evidence="1">
    <location>
        <begin position="1"/>
        <end position="19"/>
    </location>
</feature>
<accession>A0A8H5SPR5</accession>
<dbReference type="InterPro" id="IPR046925">
    <property type="entry name" value="WD-like_fungi"/>
</dbReference>
<keyword evidence="1" id="KW-0732">Signal</keyword>
<proteinExistence type="predicted"/>
<name>A0A8H5SPR5_FUSHE</name>
<feature type="chain" id="PRO_5034380326" evidence="1">
    <location>
        <begin position="20"/>
        <end position="256"/>
    </location>
</feature>
<comment type="caution">
    <text evidence="3">The sequence shown here is derived from an EMBL/GenBank/DDBJ whole genome shotgun (WGS) entry which is preliminary data.</text>
</comment>
<feature type="domain" description="WD-like" evidence="2">
    <location>
        <begin position="54"/>
        <end position="255"/>
    </location>
</feature>
<evidence type="ECO:0000259" key="2">
    <source>
        <dbReference type="Pfam" id="PF20493"/>
    </source>
</evidence>
<keyword evidence="4" id="KW-1185">Reference proteome</keyword>
<sequence length="256" mass="28395">MYPLTRILIFLVFTIAAHASANYSLPVEQLFLDIPPNEVLQNTSMLPLIEPWTSLYIEAIQASRFGDAVWARYQIEGGIKHGIILQSNMTILDSIIEDAVGYKLNAPEQYAEAVAFYAGSSALDGHLDVISAITNISAHDLDRFQSLDKRASFSTSCSRNFLAFQSDCQELLQHMFKSKILIGDTRLVSSYGGCRLRVGPYRSAADMTYRTVYAASLLIEEKCAFSQGCCYFVSGWSPKNSGHRKICLSSKRTGCS</sequence>
<keyword evidence="3" id="KW-0695">RNA-directed DNA polymerase</keyword>
<evidence type="ECO:0000313" key="3">
    <source>
        <dbReference type="EMBL" id="KAF5654696.1"/>
    </source>
</evidence>
<dbReference type="AlphaFoldDB" id="A0A8H5SPR5"/>
<dbReference type="OrthoDB" id="5100247at2759"/>
<dbReference type="Proteomes" id="UP000567885">
    <property type="component" value="Unassembled WGS sequence"/>
</dbReference>
<evidence type="ECO:0000313" key="4">
    <source>
        <dbReference type="Proteomes" id="UP000567885"/>
    </source>
</evidence>
<dbReference type="GO" id="GO:0003964">
    <property type="term" value="F:RNA-directed DNA polymerase activity"/>
    <property type="evidence" value="ECO:0007669"/>
    <property type="project" value="UniProtKB-KW"/>
</dbReference>
<keyword evidence="3" id="KW-0548">Nucleotidyltransferase</keyword>
<organism evidence="3 4">
    <name type="scientific">Fusarium heterosporum</name>
    <dbReference type="NCBI Taxonomy" id="42747"/>
    <lineage>
        <taxon>Eukaryota</taxon>
        <taxon>Fungi</taxon>
        <taxon>Dikarya</taxon>
        <taxon>Ascomycota</taxon>
        <taxon>Pezizomycotina</taxon>
        <taxon>Sordariomycetes</taxon>
        <taxon>Hypocreomycetidae</taxon>
        <taxon>Hypocreales</taxon>
        <taxon>Nectriaceae</taxon>
        <taxon>Fusarium</taxon>
        <taxon>Fusarium heterosporum species complex</taxon>
    </lineage>
</organism>
<evidence type="ECO:0000256" key="1">
    <source>
        <dbReference type="SAM" id="SignalP"/>
    </source>
</evidence>
<reference evidence="3 4" key="1">
    <citation type="submission" date="2020-05" db="EMBL/GenBank/DDBJ databases">
        <title>Identification and distribution of gene clusters putatively required for synthesis of sphingolipid metabolism inhibitors in phylogenetically diverse species of the filamentous fungus Fusarium.</title>
        <authorList>
            <person name="Kim H.-S."/>
            <person name="Busman M."/>
            <person name="Brown D.W."/>
            <person name="Divon H."/>
            <person name="Uhlig S."/>
            <person name="Proctor R.H."/>
        </authorList>
    </citation>
    <scope>NUCLEOTIDE SEQUENCE [LARGE SCALE GENOMIC DNA]</scope>
    <source>
        <strain evidence="3 4">NRRL 20693</strain>
    </source>
</reference>
<dbReference type="Pfam" id="PF20493">
    <property type="entry name" value="WD-like_fungi"/>
    <property type="match status" value="1"/>
</dbReference>
<gene>
    <name evidence="3" type="ORF">FHETE_11271</name>
</gene>
<protein>
    <submittedName>
        <fullName evidence="3">Reverse transcriptase RNA-dependent DNA polymerase</fullName>
    </submittedName>
</protein>
<keyword evidence="3" id="KW-0808">Transferase</keyword>
<dbReference type="EMBL" id="JAAGWQ010000480">
    <property type="protein sequence ID" value="KAF5654696.1"/>
    <property type="molecule type" value="Genomic_DNA"/>
</dbReference>